<dbReference type="Proteomes" id="UP000703893">
    <property type="component" value="Unassembled WGS sequence"/>
</dbReference>
<evidence type="ECO:0000313" key="1">
    <source>
        <dbReference type="EMBL" id="MBM3276104.1"/>
    </source>
</evidence>
<evidence type="ECO:0000313" key="2">
    <source>
        <dbReference type="Proteomes" id="UP000703893"/>
    </source>
</evidence>
<dbReference type="AlphaFoldDB" id="A0A937X8I3"/>
<sequence>MSGLAARGTVVPVDTVMVTPDEVEQHENVHHMVIKPALTYGKVIYAS</sequence>
<proteinExistence type="predicted"/>
<accession>A0A937X8I3</accession>
<dbReference type="EMBL" id="VGJX01000862">
    <property type="protein sequence ID" value="MBM3276104.1"/>
    <property type="molecule type" value="Genomic_DNA"/>
</dbReference>
<comment type="caution">
    <text evidence="1">The sequence shown here is derived from an EMBL/GenBank/DDBJ whole genome shotgun (WGS) entry which is preliminary data.</text>
</comment>
<protein>
    <submittedName>
        <fullName evidence="1">Uncharacterized protein</fullName>
    </submittedName>
</protein>
<name>A0A937X8I3_9BACT</name>
<reference evidence="1 2" key="1">
    <citation type="submission" date="2019-03" db="EMBL/GenBank/DDBJ databases">
        <title>Lake Tanganyika Metagenome-Assembled Genomes (MAGs).</title>
        <authorList>
            <person name="Tran P."/>
        </authorList>
    </citation>
    <scope>NUCLEOTIDE SEQUENCE [LARGE SCALE GENOMIC DNA]</scope>
    <source>
        <strain evidence="1">K_DeepCast_65m_m2_236</strain>
    </source>
</reference>
<organism evidence="1 2">
    <name type="scientific">Candidatus Tanganyikabacteria bacterium</name>
    <dbReference type="NCBI Taxonomy" id="2961651"/>
    <lineage>
        <taxon>Bacteria</taxon>
        <taxon>Bacillati</taxon>
        <taxon>Candidatus Sericytochromatia</taxon>
        <taxon>Candidatus Tanganyikabacteria</taxon>
    </lineage>
</organism>
<gene>
    <name evidence="1" type="ORF">FJZ00_13205</name>
</gene>